<evidence type="ECO:0000313" key="9">
    <source>
        <dbReference type="Proteomes" id="UP001642260"/>
    </source>
</evidence>
<comment type="similarity">
    <text evidence="2">Belongs to the FLZ family.</text>
</comment>
<evidence type="ECO:0000256" key="3">
    <source>
        <dbReference type="ARBA" id="ARBA00022490"/>
    </source>
</evidence>
<evidence type="ECO:0000256" key="4">
    <source>
        <dbReference type="ARBA" id="ARBA00022723"/>
    </source>
</evidence>
<evidence type="ECO:0000256" key="5">
    <source>
        <dbReference type="ARBA" id="ARBA00022771"/>
    </source>
</evidence>
<dbReference type="AlphaFoldDB" id="A0ABC8J4M7"/>
<comment type="caution">
    <text evidence="8">The sequence shown here is derived from an EMBL/GenBank/DDBJ whole genome shotgun (WGS) entry which is preliminary data.</text>
</comment>
<dbReference type="InterPro" id="IPR007650">
    <property type="entry name" value="Zf-FLZ_dom"/>
</dbReference>
<keyword evidence="3" id="KW-0963">Cytoplasm</keyword>
<sequence length="115" mass="13531">MVLGKRHGSLIKRTTSMLMITDDIATIDDHASQPYDYLTLHHHHRNPTVVMATNNDDDFLRTCSLCNRILCHRRDIYMYRGDNAFCSLECREKQIMLDERKVKTVVRSSKKHIRI</sequence>
<dbReference type="GO" id="GO:0005737">
    <property type="term" value="C:cytoplasm"/>
    <property type="evidence" value="ECO:0007669"/>
    <property type="project" value="UniProtKB-SubCell"/>
</dbReference>
<dbReference type="PROSITE" id="PS51795">
    <property type="entry name" value="ZF_FLZ"/>
    <property type="match status" value="1"/>
</dbReference>
<dbReference type="PANTHER" id="PTHR33059:SF102">
    <property type="entry name" value="PROTEIN INCREASED RESISTANCE TO MYZUS PERSICAE 1"/>
    <property type="match status" value="1"/>
</dbReference>
<evidence type="ECO:0000313" key="8">
    <source>
        <dbReference type="EMBL" id="CAH8313187.1"/>
    </source>
</evidence>
<protein>
    <recommendedName>
        <fullName evidence="7">FLZ-type domain-containing protein</fullName>
    </recommendedName>
</protein>
<evidence type="ECO:0000256" key="2">
    <source>
        <dbReference type="ARBA" id="ARBA00009374"/>
    </source>
</evidence>
<keyword evidence="5" id="KW-0863">Zinc-finger</keyword>
<comment type="subcellular location">
    <subcellularLocation>
        <location evidence="1">Cytoplasm</location>
    </subcellularLocation>
</comment>
<dbReference type="Pfam" id="PF04570">
    <property type="entry name" value="zf-FLZ"/>
    <property type="match status" value="1"/>
</dbReference>
<accession>A0ABC8J4M7</accession>
<dbReference type="Proteomes" id="UP001642260">
    <property type="component" value="Unassembled WGS sequence"/>
</dbReference>
<keyword evidence="4" id="KW-0479">Metal-binding</keyword>
<dbReference type="GO" id="GO:0008270">
    <property type="term" value="F:zinc ion binding"/>
    <property type="evidence" value="ECO:0007669"/>
    <property type="project" value="UniProtKB-KW"/>
</dbReference>
<organism evidence="8 9">
    <name type="scientific">Eruca vesicaria subsp. sativa</name>
    <name type="common">Garden rocket</name>
    <name type="synonym">Eruca sativa</name>
    <dbReference type="NCBI Taxonomy" id="29727"/>
    <lineage>
        <taxon>Eukaryota</taxon>
        <taxon>Viridiplantae</taxon>
        <taxon>Streptophyta</taxon>
        <taxon>Embryophyta</taxon>
        <taxon>Tracheophyta</taxon>
        <taxon>Spermatophyta</taxon>
        <taxon>Magnoliopsida</taxon>
        <taxon>eudicotyledons</taxon>
        <taxon>Gunneridae</taxon>
        <taxon>Pentapetalae</taxon>
        <taxon>rosids</taxon>
        <taxon>malvids</taxon>
        <taxon>Brassicales</taxon>
        <taxon>Brassicaceae</taxon>
        <taxon>Brassiceae</taxon>
        <taxon>Eruca</taxon>
    </lineage>
</organism>
<evidence type="ECO:0000256" key="1">
    <source>
        <dbReference type="ARBA" id="ARBA00004496"/>
    </source>
</evidence>
<feature type="domain" description="FLZ-type" evidence="7">
    <location>
        <begin position="58"/>
        <end position="102"/>
    </location>
</feature>
<name>A0ABC8J4M7_ERUVS</name>
<evidence type="ECO:0000256" key="6">
    <source>
        <dbReference type="PROSITE-ProRule" id="PRU01131"/>
    </source>
</evidence>
<dbReference type="EMBL" id="CAKOAT010077266">
    <property type="protein sequence ID" value="CAH8313187.1"/>
    <property type="molecule type" value="Genomic_DNA"/>
</dbReference>
<gene>
    <name evidence="8" type="ORF">ERUC_LOCUS6611</name>
</gene>
<keyword evidence="5" id="KW-0862">Zinc</keyword>
<feature type="zinc finger region" description="FLZ-type" evidence="6">
    <location>
        <begin position="58"/>
        <end position="102"/>
    </location>
</feature>
<reference evidence="8 9" key="1">
    <citation type="submission" date="2022-03" db="EMBL/GenBank/DDBJ databases">
        <authorList>
            <person name="Macdonald S."/>
            <person name="Ahmed S."/>
            <person name="Newling K."/>
        </authorList>
    </citation>
    <scope>NUCLEOTIDE SEQUENCE [LARGE SCALE GENOMIC DNA]</scope>
</reference>
<proteinExistence type="inferred from homology"/>
<dbReference type="PANTHER" id="PTHR33059">
    <property type="entry name" value="FCS-LIKE ZINC FINGER 5"/>
    <property type="match status" value="1"/>
</dbReference>
<keyword evidence="9" id="KW-1185">Reference proteome</keyword>
<evidence type="ECO:0000259" key="7">
    <source>
        <dbReference type="PROSITE" id="PS51795"/>
    </source>
</evidence>